<evidence type="ECO:0000256" key="3">
    <source>
        <dbReference type="ARBA" id="ARBA00022691"/>
    </source>
</evidence>
<dbReference type="Gene3D" id="3.40.50.150">
    <property type="entry name" value="Vaccinia Virus protein VP39"/>
    <property type="match status" value="1"/>
</dbReference>
<dbReference type="PANTHER" id="PTHR10509">
    <property type="entry name" value="O-METHYLTRANSFERASE-RELATED"/>
    <property type="match status" value="1"/>
</dbReference>
<keyword evidence="2" id="KW-0808">Transferase</keyword>
<name>A0A1F7WT15_9BACT</name>
<dbReference type="SUPFAM" id="SSF53335">
    <property type="entry name" value="S-adenosyl-L-methionine-dependent methyltransferases"/>
    <property type="match status" value="1"/>
</dbReference>
<dbReference type="GO" id="GO:0008757">
    <property type="term" value="F:S-adenosylmethionine-dependent methyltransferase activity"/>
    <property type="evidence" value="ECO:0007669"/>
    <property type="project" value="TreeGrafter"/>
</dbReference>
<dbReference type="PROSITE" id="PS51682">
    <property type="entry name" value="SAM_OMT_I"/>
    <property type="match status" value="1"/>
</dbReference>
<gene>
    <name evidence="4" type="ORF">A2008_08010</name>
</gene>
<dbReference type="STRING" id="1817813.A2008_08010"/>
<dbReference type="CDD" id="cd02440">
    <property type="entry name" value="AdoMet_MTases"/>
    <property type="match status" value="1"/>
</dbReference>
<dbReference type="GO" id="GO:0008171">
    <property type="term" value="F:O-methyltransferase activity"/>
    <property type="evidence" value="ECO:0007669"/>
    <property type="project" value="InterPro"/>
</dbReference>
<organism evidence="4 5">
    <name type="scientific">Candidatus Wallbacteria bacterium GWC2_49_35</name>
    <dbReference type="NCBI Taxonomy" id="1817813"/>
    <lineage>
        <taxon>Bacteria</taxon>
        <taxon>Candidatus Walliibacteriota</taxon>
    </lineage>
</organism>
<accession>A0A1F7WT15</accession>
<dbReference type="EMBL" id="MGFH01000089">
    <property type="protein sequence ID" value="OGM05921.1"/>
    <property type="molecule type" value="Genomic_DNA"/>
</dbReference>
<evidence type="ECO:0000313" key="5">
    <source>
        <dbReference type="Proteomes" id="UP000178735"/>
    </source>
</evidence>
<dbReference type="InterPro" id="IPR050362">
    <property type="entry name" value="Cation-dep_OMT"/>
</dbReference>
<dbReference type="PANTHER" id="PTHR10509:SF14">
    <property type="entry name" value="CAFFEOYL-COA O-METHYLTRANSFERASE 3-RELATED"/>
    <property type="match status" value="1"/>
</dbReference>
<dbReference type="GO" id="GO:0032259">
    <property type="term" value="P:methylation"/>
    <property type="evidence" value="ECO:0007669"/>
    <property type="project" value="UniProtKB-KW"/>
</dbReference>
<evidence type="ECO:0008006" key="6">
    <source>
        <dbReference type="Google" id="ProtNLM"/>
    </source>
</evidence>
<dbReference type="AlphaFoldDB" id="A0A1F7WT15"/>
<dbReference type="InterPro" id="IPR029063">
    <property type="entry name" value="SAM-dependent_MTases_sf"/>
</dbReference>
<sequence length="210" mass="23342">MGSMNMNAAAACTNELMNKIREESAKESIPSVSPSTGRFLEMLASFSRAKNIIEVGCANGYATCYLINAAVKNGGRVTSFEKDRRRFEMAKANMAAFIENGRLNLVGVDALEATGEISGEVDFLFIDAMKRQYKPILEAFLPLLSKGAIVFSDDIYFQGVLEPEKTLDRHKSIVRGLREYLDYLKDLEAKGAVENFFYGYEDGMAVTRKL</sequence>
<evidence type="ECO:0000256" key="2">
    <source>
        <dbReference type="ARBA" id="ARBA00022679"/>
    </source>
</evidence>
<dbReference type="InterPro" id="IPR002935">
    <property type="entry name" value="SAM_O-MeTrfase"/>
</dbReference>
<protein>
    <recommendedName>
        <fullName evidence="6">Methyltransferase</fullName>
    </recommendedName>
</protein>
<keyword evidence="1" id="KW-0489">Methyltransferase</keyword>
<proteinExistence type="predicted"/>
<evidence type="ECO:0000256" key="1">
    <source>
        <dbReference type="ARBA" id="ARBA00022603"/>
    </source>
</evidence>
<keyword evidence="3" id="KW-0949">S-adenosyl-L-methionine</keyword>
<dbReference type="Proteomes" id="UP000178735">
    <property type="component" value="Unassembled WGS sequence"/>
</dbReference>
<reference evidence="4 5" key="1">
    <citation type="journal article" date="2016" name="Nat. Commun.">
        <title>Thousands of microbial genomes shed light on interconnected biogeochemical processes in an aquifer system.</title>
        <authorList>
            <person name="Anantharaman K."/>
            <person name="Brown C.T."/>
            <person name="Hug L.A."/>
            <person name="Sharon I."/>
            <person name="Castelle C.J."/>
            <person name="Probst A.J."/>
            <person name="Thomas B.C."/>
            <person name="Singh A."/>
            <person name="Wilkins M.J."/>
            <person name="Karaoz U."/>
            <person name="Brodie E.L."/>
            <person name="Williams K.H."/>
            <person name="Hubbard S.S."/>
            <person name="Banfield J.F."/>
        </authorList>
    </citation>
    <scope>NUCLEOTIDE SEQUENCE [LARGE SCALE GENOMIC DNA]</scope>
</reference>
<dbReference type="Pfam" id="PF01596">
    <property type="entry name" value="Methyltransf_3"/>
    <property type="match status" value="1"/>
</dbReference>
<comment type="caution">
    <text evidence="4">The sequence shown here is derived from an EMBL/GenBank/DDBJ whole genome shotgun (WGS) entry which is preliminary data.</text>
</comment>
<evidence type="ECO:0000313" key="4">
    <source>
        <dbReference type="EMBL" id="OGM05921.1"/>
    </source>
</evidence>